<keyword evidence="1" id="KW-0472">Membrane</keyword>
<accession>A0ABW5S0R9</accession>
<reference evidence="3" key="1">
    <citation type="journal article" date="2019" name="Int. J. Syst. Evol. Microbiol.">
        <title>The Global Catalogue of Microorganisms (GCM) 10K type strain sequencing project: providing services to taxonomists for standard genome sequencing and annotation.</title>
        <authorList>
            <consortium name="The Broad Institute Genomics Platform"/>
            <consortium name="The Broad Institute Genome Sequencing Center for Infectious Disease"/>
            <person name="Wu L."/>
            <person name="Ma J."/>
        </authorList>
    </citation>
    <scope>NUCLEOTIDE SEQUENCE [LARGE SCALE GENOMIC DNA]</scope>
    <source>
        <strain evidence="3">TISTR 2466</strain>
    </source>
</reference>
<dbReference type="EMBL" id="JBHUMQ010000003">
    <property type="protein sequence ID" value="MFD2692602.1"/>
    <property type="molecule type" value="Genomic_DNA"/>
</dbReference>
<feature type="transmembrane region" description="Helical" evidence="1">
    <location>
        <begin position="12"/>
        <end position="39"/>
    </location>
</feature>
<dbReference type="SUPFAM" id="SSF110296">
    <property type="entry name" value="Oligoxyloglucan reducing end-specific cellobiohydrolase"/>
    <property type="match status" value="1"/>
</dbReference>
<proteinExistence type="predicted"/>
<keyword evidence="3" id="KW-1185">Reference proteome</keyword>
<evidence type="ECO:0000256" key="1">
    <source>
        <dbReference type="SAM" id="Phobius"/>
    </source>
</evidence>
<gene>
    <name evidence="2" type="ORF">ACFSUE_02940</name>
</gene>
<dbReference type="RefSeq" id="WP_253059940.1">
    <property type="nucleotide sequence ID" value="NZ_JAMXWM010000004.1"/>
</dbReference>
<protein>
    <recommendedName>
        <fullName evidence="4">Photosynthesis system II assembly factor Ycf48/Hcf136-like domain-containing protein</fullName>
    </recommendedName>
</protein>
<dbReference type="InterPro" id="IPR015943">
    <property type="entry name" value="WD40/YVTN_repeat-like_dom_sf"/>
</dbReference>
<keyword evidence="1" id="KW-0812">Transmembrane</keyword>
<name>A0ABW5S0R9_9BACL</name>
<evidence type="ECO:0008006" key="4">
    <source>
        <dbReference type="Google" id="ProtNLM"/>
    </source>
</evidence>
<sequence length="312" mass="34223">MKEKYKASGAKSVLWVFWLLAAKIVFILLLAGLTVWIIYAVHAANSSGAGVRFIHVLGAGYSKDGKTLWLGTDKQLITYKEGSWHSEKLKDSSHADLFLAGGSGFIQMNKTGNLQWKTMEQDPIAHRELNDSLEGFWAFGYKTGRMYRLQEADGESALRYSDDGGNTWDVVKVKNPIGNVRVLEASPVNNNVLAIGTTKGLYVSTDLGAHFHQFLKGNSVSSAAFSFSKQVALFAAVAGKETALYQIIPQQNKSINLDMGTVENDTVTRIVQNPAKFGEAVMITKHGDLYRTENSGQNWTIIAKKGRGLNGN</sequence>
<dbReference type="Gene3D" id="2.130.10.10">
    <property type="entry name" value="YVTN repeat-like/Quinoprotein amine dehydrogenase"/>
    <property type="match status" value="1"/>
</dbReference>
<comment type="caution">
    <text evidence="2">The sequence shown here is derived from an EMBL/GenBank/DDBJ whole genome shotgun (WGS) entry which is preliminary data.</text>
</comment>
<evidence type="ECO:0000313" key="3">
    <source>
        <dbReference type="Proteomes" id="UP001597399"/>
    </source>
</evidence>
<evidence type="ECO:0000313" key="2">
    <source>
        <dbReference type="EMBL" id="MFD2692602.1"/>
    </source>
</evidence>
<keyword evidence="1" id="KW-1133">Transmembrane helix</keyword>
<dbReference type="Proteomes" id="UP001597399">
    <property type="component" value="Unassembled WGS sequence"/>
</dbReference>
<organism evidence="2 3">
    <name type="scientific">Sporolactobacillus shoreicorticis</name>
    <dbReference type="NCBI Taxonomy" id="1923877"/>
    <lineage>
        <taxon>Bacteria</taxon>
        <taxon>Bacillati</taxon>
        <taxon>Bacillota</taxon>
        <taxon>Bacilli</taxon>
        <taxon>Bacillales</taxon>
        <taxon>Sporolactobacillaceae</taxon>
        <taxon>Sporolactobacillus</taxon>
    </lineage>
</organism>